<gene>
    <name evidence="1" type="ORF">AAH949_04870</name>
</gene>
<dbReference type="AlphaFoldDB" id="A0AAU7E4H3"/>
<dbReference type="EMBL" id="CP155620">
    <property type="protein sequence ID" value="XBJ28440.1"/>
    <property type="molecule type" value="Genomic_DNA"/>
</dbReference>
<reference evidence="1" key="1">
    <citation type="submission" date="2024-05" db="EMBL/GenBank/DDBJ databases">
        <title>Campylobacter coli isolated from environmental waters in Slovenia.</title>
        <authorList>
            <person name="Zautner A.E."/>
            <person name="Bunk B."/>
            <person name="Riedel T."/>
            <person name="Sproeer C."/>
        </authorList>
    </citation>
    <scope>NUCLEOTIDE SEQUENCE</scope>
    <source>
        <strain evidence="1">CCS1377</strain>
    </source>
</reference>
<name>A0AAU7E4H3_9BACT</name>
<accession>A0AAU7E4H3</accession>
<dbReference type="RefSeq" id="WP_348518071.1">
    <property type="nucleotide sequence ID" value="NZ_CP155620.1"/>
</dbReference>
<organism evidence="1">
    <name type="scientific">Campylobacter sp. CCS1377</name>
    <dbReference type="NCBI Taxonomy" id="3158229"/>
    <lineage>
        <taxon>Bacteria</taxon>
        <taxon>Pseudomonadati</taxon>
        <taxon>Campylobacterota</taxon>
        <taxon>Epsilonproteobacteria</taxon>
        <taxon>Campylobacterales</taxon>
        <taxon>Campylobacteraceae</taxon>
        <taxon>Campylobacter</taxon>
    </lineage>
</organism>
<evidence type="ECO:0000313" key="1">
    <source>
        <dbReference type="EMBL" id="XBJ28440.1"/>
    </source>
</evidence>
<sequence>MKADKQVIEKSNEIISNLRFKDLYSLEDRLKENEIFDYLLSYHYEMDTKSNILALVKDIKNCNEFLNIVLKDLIKKNRSLHNAR</sequence>
<protein>
    <submittedName>
        <fullName evidence="1">Uncharacterized protein</fullName>
    </submittedName>
</protein>
<proteinExistence type="predicted"/>